<comment type="catalytic activity">
    <reaction evidence="4 6">
        <text>L-aspartyl-tRNA(Asn) + L-glutamine + ATP + H2O = L-asparaginyl-tRNA(Asn) + L-glutamate + ADP + phosphate + 2 H(+)</text>
        <dbReference type="Rhea" id="RHEA:14513"/>
        <dbReference type="Rhea" id="RHEA-COMP:9674"/>
        <dbReference type="Rhea" id="RHEA-COMP:9677"/>
        <dbReference type="ChEBI" id="CHEBI:15377"/>
        <dbReference type="ChEBI" id="CHEBI:15378"/>
        <dbReference type="ChEBI" id="CHEBI:29985"/>
        <dbReference type="ChEBI" id="CHEBI:30616"/>
        <dbReference type="ChEBI" id="CHEBI:43474"/>
        <dbReference type="ChEBI" id="CHEBI:58359"/>
        <dbReference type="ChEBI" id="CHEBI:78515"/>
        <dbReference type="ChEBI" id="CHEBI:78516"/>
        <dbReference type="ChEBI" id="CHEBI:456216"/>
    </reaction>
</comment>
<reference evidence="9 10" key="1">
    <citation type="submission" date="2016-01" db="EMBL/GenBank/DDBJ databases">
        <title>Genome Sequences of Twelve Sporeforming Bacillus Species Isolated from Foods.</title>
        <authorList>
            <person name="Berendsen E.M."/>
            <person name="Wells-Bennik M.H."/>
            <person name="Krawcyk A.O."/>
            <person name="De Jong A."/>
            <person name="Holsappel S."/>
            <person name="Eijlander R.T."/>
            <person name="Kuipers O.P."/>
        </authorList>
    </citation>
    <scope>NUCLEOTIDE SEQUENCE [LARGE SCALE GENOMIC DNA]</scope>
    <source>
        <strain evidence="7 9">B4098</strain>
        <strain evidence="8 10">B4099</strain>
    </source>
</reference>
<evidence type="ECO:0000313" key="7">
    <source>
        <dbReference type="EMBL" id="KYC59603.1"/>
    </source>
</evidence>
<dbReference type="EMBL" id="LQYI01000058">
    <property type="protein sequence ID" value="KYC68311.1"/>
    <property type="molecule type" value="Genomic_DNA"/>
</dbReference>
<dbReference type="RefSeq" id="WP_013860580.1">
    <property type="nucleotide sequence ID" value="NZ_CP051674.1"/>
</dbReference>
<evidence type="ECO:0000313" key="9">
    <source>
        <dbReference type="Proteomes" id="UP000075288"/>
    </source>
</evidence>
<evidence type="ECO:0000256" key="5">
    <source>
        <dbReference type="ARBA" id="ARBA00047913"/>
    </source>
</evidence>
<comment type="catalytic activity">
    <reaction evidence="5 6">
        <text>L-glutamyl-tRNA(Gln) + L-glutamine + ATP + H2O = L-glutaminyl-tRNA(Gln) + L-glutamate + ADP + phosphate + H(+)</text>
        <dbReference type="Rhea" id="RHEA:17521"/>
        <dbReference type="Rhea" id="RHEA-COMP:9681"/>
        <dbReference type="Rhea" id="RHEA-COMP:9684"/>
        <dbReference type="ChEBI" id="CHEBI:15377"/>
        <dbReference type="ChEBI" id="CHEBI:15378"/>
        <dbReference type="ChEBI" id="CHEBI:29985"/>
        <dbReference type="ChEBI" id="CHEBI:30616"/>
        <dbReference type="ChEBI" id="CHEBI:43474"/>
        <dbReference type="ChEBI" id="CHEBI:58359"/>
        <dbReference type="ChEBI" id="CHEBI:78520"/>
        <dbReference type="ChEBI" id="CHEBI:78521"/>
        <dbReference type="ChEBI" id="CHEBI:456216"/>
    </reaction>
</comment>
<dbReference type="AlphaFoldDB" id="A0A150JQN0"/>
<sequence>MPDISKEQVQHVADLARLEMNETETEKFAKQLGDIIHFAESLNELDTTGVLPTTHVLEIRNVMREDTVEKGLPRELVLKNAPDTQDGMIRVPTIVE</sequence>
<comment type="similarity">
    <text evidence="1 6">Belongs to the GatC family.</text>
</comment>
<evidence type="ECO:0000313" key="10">
    <source>
        <dbReference type="Proteomes" id="UP000075304"/>
    </source>
</evidence>
<dbReference type="Pfam" id="PF02686">
    <property type="entry name" value="GatC"/>
    <property type="match status" value="1"/>
</dbReference>
<evidence type="ECO:0000256" key="4">
    <source>
        <dbReference type="ARBA" id="ARBA00047380"/>
    </source>
</evidence>
<dbReference type="PATRIC" id="fig|1398.25.peg.3184"/>
<proteinExistence type="inferred from homology"/>
<evidence type="ECO:0000256" key="6">
    <source>
        <dbReference type="HAMAP-Rule" id="MF_00122"/>
    </source>
</evidence>
<dbReference type="Proteomes" id="UP000075304">
    <property type="component" value="Unassembled WGS sequence"/>
</dbReference>
<dbReference type="GO" id="GO:0006450">
    <property type="term" value="P:regulation of translational fidelity"/>
    <property type="evidence" value="ECO:0007669"/>
    <property type="project" value="InterPro"/>
</dbReference>
<dbReference type="Gene3D" id="1.10.20.60">
    <property type="entry name" value="Glu-tRNAGln amidotransferase C subunit, N-terminal domain"/>
    <property type="match status" value="1"/>
</dbReference>
<comment type="caution">
    <text evidence="7">The sequence shown here is derived from an EMBL/GenBank/DDBJ whole genome shotgun (WGS) entry which is preliminary data.</text>
</comment>
<name>A0A150JQN0_HEYCO</name>
<dbReference type="InterPro" id="IPR036113">
    <property type="entry name" value="Asp/Glu-ADT_sf_sub_c"/>
</dbReference>
<evidence type="ECO:0000256" key="2">
    <source>
        <dbReference type="ARBA" id="ARBA00011123"/>
    </source>
</evidence>
<dbReference type="PANTHER" id="PTHR15004:SF0">
    <property type="entry name" value="GLUTAMYL-TRNA(GLN) AMIDOTRANSFERASE SUBUNIT C, MITOCHONDRIAL"/>
    <property type="match status" value="1"/>
</dbReference>
<dbReference type="EC" id="6.3.5.-" evidence="6"/>
<accession>A0A150JQN0</accession>
<dbReference type="GO" id="GO:0050567">
    <property type="term" value="F:glutaminyl-tRNA synthase (glutamine-hydrolyzing) activity"/>
    <property type="evidence" value="ECO:0007669"/>
    <property type="project" value="UniProtKB-UniRule"/>
</dbReference>
<dbReference type="EMBL" id="LQYG01000109">
    <property type="protein sequence ID" value="KYC59603.1"/>
    <property type="molecule type" value="Genomic_DNA"/>
</dbReference>
<dbReference type="GeneID" id="29813187"/>
<keyword evidence="6" id="KW-0067">ATP-binding</keyword>
<evidence type="ECO:0000256" key="3">
    <source>
        <dbReference type="ARBA" id="ARBA00024799"/>
    </source>
</evidence>
<keyword evidence="6" id="KW-0547">Nucleotide-binding</keyword>
<evidence type="ECO:0000256" key="1">
    <source>
        <dbReference type="ARBA" id="ARBA00010757"/>
    </source>
</evidence>
<evidence type="ECO:0000313" key="8">
    <source>
        <dbReference type="EMBL" id="KYC68311.1"/>
    </source>
</evidence>
<dbReference type="NCBIfam" id="TIGR00135">
    <property type="entry name" value="gatC"/>
    <property type="match status" value="1"/>
</dbReference>
<comment type="subunit">
    <text evidence="2 6">Heterotrimer of A, B and C subunits.</text>
</comment>
<organism evidence="7 9">
    <name type="scientific">Heyndrickxia coagulans</name>
    <name type="common">Weizmannia coagulans</name>
    <dbReference type="NCBI Taxonomy" id="1398"/>
    <lineage>
        <taxon>Bacteria</taxon>
        <taxon>Bacillati</taxon>
        <taxon>Bacillota</taxon>
        <taxon>Bacilli</taxon>
        <taxon>Bacillales</taxon>
        <taxon>Bacillaceae</taxon>
        <taxon>Heyndrickxia</taxon>
    </lineage>
</organism>
<dbReference type="SUPFAM" id="SSF141000">
    <property type="entry name" value="Glu-tRNAGln amidotransferase C subunit"/>
    <property type="match status" value="1"/>
</dbReference>
<comment type="function">
    <text evidence="3 6">Allows the formation of correctly charged Asn-tRNA(Asn) or Gln-tRNA(Gln) through the transamidation of misacylated Asp-tRNA(Asn) or Glu-tRNA(Gln) in organisms which lack either or both of asparaginyl-tRNA or glutaminyl-tRNA synthetases. The reaction takes place in the presence of glutamine and ATP through an activated phospho-Asp-tRNA(Asn) or phospho-Glu-tRNA(Gln).</text>
</comment>
<protein>
    <recommendedName>
        <fullName evidence="6">Aspartyl/glutamyl-tRNA(Asn/Gln) amidotransferase subunit C</fullName>
        <shortName evidence="6">Asp/Glu-ADT subunit C</shortName>
        <ecNumber evidence="6">6.3.5.-</ecNumber>
    </recommendedName>
</protein>
<dbReference type="HAMAP" id="MF_00122">
    <property type="entry name" value="GatC"/>
    <property type="match status" value="1"/>
</dbReference>
<gene>
    <name evidence="6" type="primary">gatC</name>
    <name evidence="7" type="ORF">B4098_1597</name>
    <name evidence="8" type="ORF">B4099_1799</name>
</gene>
<dbReference type="Proteomes" id="UP000075288">
    <property type="component" value="Unassembled WGS sequence"/>
</dbReference>
<keyword evidence="6 7" id="KW-0436">Ligase</keyword>
<dbReference type="PANTHER" id="PTHR15004">
    <property type="entry name" value="GLUTAMYL-TRNA(GLN) AMIDOTRANSFERASE SUBUNIT C, MITOCHONDRIAL"/>
    <property type="match status" value="1"/>
</dbReference>
<dbReference type="OMA" id="VTPMAMK"/>
<keyword evidence="6" id="KW-0648">Protein biosynthesis</keyword>
<dbReference type="GO" id="GO:0016740">
    <property type="term" value="F:transferase activity"/>
    <property type="evidence" value="ECO:0007669"/>
    <property type="project" value="UniProtKB-KW"/>
</dbReference>
<dbReference type="GO" id="GO:0006412">
    <property type="term" value="P:translation"/>
    <property type="evidence" value="ECO:0007669"/>
    <property type="project" value="UniProtKB-UniRule"/>
</dbReference>
<dbReference type="GO" id="GO:0070681">
    <property type="term" value="P:glutaminyl-tRNAGln biosynthesis via transamidation"/>
    <property type="evidence" value="ECO:0007669"/>
    <property type="project" value="TreeGrafter"/>
</dbReference>
<dbReference type="GO" id="GO:0005524">
    <property type="term" value="F:ATP binding"/>
    <property type="evidence" value="ECO:0007669"/>
    <property type="project" value="UniProtKB-KW"/>
</dbReference>
<dbReference type="InterPro" id="IPR003837">
    <property type="entry name" value="GatC"/>
</dbReference>
<keyword evidence="7" id="KW-0808">Transferase</keyword>